<dbReference type="Proteomes" id="UP000217448">
    <property type="component" value="Unassembled WGS sequence"/>
</dbReference>
<sequence>MAHKELDLGERRRIEDLLNAKLPVSTIAAEIGRHRSTVYREIKRNAFAADTEEVAYLDGYYGMVAQRNASDRRARRRKLTRLVDLREAVIDRLKAGWSPEQIAGRMRLEGLPVTVSHETIYAHVYGPEGRAEELARHLPSRR</sequence>
<accession>A0ABT2KTV3</accession>
<feature type="domain" description="Transposase IS30-like HTH" evidence="1">
    <location>
        <begin position="3"/>
        <end position="45"/>
    </location>
</feature>
<comment type="caution">
    <text evidence="2">The sequence shown here is derived from an EMBL/GenBank/DDBJ whole genome shotgun (WGS) entry which is preliminary data.</text>
</comment>
<name>A0ABT2KTV3_9RHOB</name>
<evidence type="ECO:0000259" key="1">
    <source>
        <dbReference type="Pfam" id="PF13936"/>
    </source>
</evidence>
<gene>
    <name evidence="2" type="ORF">CLG85_024355</name>
</gene>
<dbReference type="InterPro" id="IPR051917">
    <property type="entry name" value="Transposase-Integrase"/>
</dbReference>
<evidence type="ECO:0000313" key="3">
    <source>
        <dbReference type="Proteomes" id="UP000217448"/>
    </source>
</evidence>
<dbReference type="PANTHER" id="PTHR10948">
    <property type="entry name" value="TRANSPOSASE"/>
    <property type="match status" value="1"/>
</dbReference>
<proteinExistence type="predicted"/>
<evidence type="ECO:0000313" key="2">
    <source>
        <dbReference type="EMBL" id="MCT4373251.1"/>
    </source>
</evidence>
<keyword evidence="3" id="KW-1185">Reference proteome</keyword>
<dbReference type="RefSeq" id="WP_260350206.1">
    <property type="nucleotide sequence ID" value="NZ_NTHN02000077.1"/>
</dbReference>
<dbReference type="Gene3D" id="1.10.10.60">
    <property type="entry name" value="Homeodomain-like"/>
    <property type="match status" value="1"/>
</dbReference>
<dbReference type="PANTHER" id="PTHR10948:SF23">
    <property type="entry name" value="TRANSPOSASE INSI FOR INSERTION SEQUENCE ELEMENT IS30A-RELATED"/>
    <property type="match status" value="1"/>
</dbReference>
<dbReference type="InterPro" id="IPR025246">
    <property type="entry name" value="IS30-like_HTH"/>
</dbReference>
<dbReference type="EMBL" id="NTHN02000077">
    <property type="protein sequence ID" value="MCT4373251.1"/>
    <property type="molecule type" value="Genomic_DNA"/>
</dbReference>
<protein>
    <submittedName>
        <fullName evidence="2">IS30 family transposase</fullName>
    </submittedName>
</protein>
<dbReference type="Pfam" id="PF13936">
    <property type="entry name" value="HTH_38"/>
    <property type="match status" value="1"/>
</dbReference>
<feature type="non-terminal residue" evidence="2">
    <location>
        <position position="142"/>
    </location>
</feature>
<organism evidence="2 3">
    <name type="scientific">Alloyangia mangrovi</name>
    <dbReference type="NCBI Taxonomy" id="1779329"/>
    <lineage>
        <taxon>Bacteria</taxon>
        <taxon>Pseudomonadati</taxon>
        <taxon>Pseudomonadota</taxon>
        <taxon>Alphaproteobacteria</taxon>
        <taxon>Rhodobacterales</taxon>
        <taxon>Roseobacteraceae</taxon>
        <taxon>Alloyangia</taxon>
    </lineage>
</organism>
<reference evidence="3" key="1">
    <citation type="submission" date="2023-07" db="EMBL/GenBank/DDBJ databases">
        <title>Yangia mangrovi SAOS 153D genome.</title>
        <authorList>
            <person name="Verma A."/>
            <person name="Pal Y."/>
            <person name="Sundharam S."/>
            <person name="Bisht B."/>
            <person name="Srinivasan K."/>
        </authorList>
    </citation>
    <scope>NUCLEOTIDE SEQUENCE [LARGE SCALE GENOMIC DNA]</scope>
    <source>
        <strain evidence="3">SAOS 153D</strain>
    </source>
</reference>